<feature type="transmembrane region" description="Helical" evidence="1">
    <location>
        <begin position="23"/>
        <end position="44"/>
    </location>
</feature>
<evidence type="ECO:0000313" key="2">
    <source>
        <dbReference type="EMBL" id="GLT16436.1"/>
    </source>
</evidence>
<keyword evidence="1" id="KW-0812">Transmembrane</keyword>
<reference evidence="3" key="1">
    <citation type="journal article" date="2019" name="Int. J. Syst. Evol. Microbiol.">
        <title>The Global Catalogue of Microorganisms (GCM) 10K type strain sequencing project: providing services to taxonomists for standard genome sequencing and annotation.</title>
        <authorList>
            <consortium name="The Broad Institute Genomics Platform"/>
            <consortium name="The Broad Institute Genome Sequencing Center for Infectious Disease"/>
            <person name="Wu L."/>
            <person name="Ma J."/>
        </authorList>
    </citation>
    <scope>NUCLEOTIDE SEQUENCE [LARGE SCALE GENOMIC DNA]</scope>
    <source>
        <strain evidence="3">NBRC 108723</strain>
    </source>
</reference>
<evidence type="ECO:0000313" key="3">
    <source>
        <dbReference type="Proteomes" id="UP001157138"/>
    </source>
</evidence>
<comment type="caution">
    <text evidence="2">The sequence shown here is derived from an EMBL/GenBank/DDBJ whole genome shotgun (WGS) entry which is preliminary data.</text>
</comment>
<name>A0ABQ6EUM5_9VIBR</name>
<organism evidence="2 3">
    <name type="scientific">Vibrio zhanjiangensis</name>
    <dbReference type="NCBI Taxonomy" id="1046128"/>
    <lineage>
        <taxon>Bacteria</taxon>
        <taxon>Pseudomonadati</taxon>
        <taxon>Pseudomonadota</taxon>
        <taxon>Gammaproteobacteria</taxon>
        <taxon>Vibrionales</taxon>
        <taxon>Vibrionaceae</taxon>
        <taxon>Vibrio</taxon>
    </lineage>
</organism>
<protein>
    <submittedName>
        <fullName evidence="2">Uncharacterized protein</fullName>
    </submittedName>
</protein>
<sequence length="145" mass="16022">MIYCLTYGIYSIELETIFMIKNITIALGAGFVGSVANVAAIYLINPLQGLASPDHLFVYKQVFWGGLWALLYCIPWFQKMWPIRGIVVGLAASLCTFFVFQAIPVTPVNLIKAFVVNAIAWGMLSSYLYQNASVGTAERKALKTT</sequence>
<proteinExistence type="predicted"/>
<feature type="transmembrane region" description="Helical" evidence="1">
    <location>
        <begin position="110"/>
        <end position="129"/>
    </location>
</feature>
<dbReference type="EMBL" id="BSPW01000005">
    <property type="protein sequence ID" value="GLT16436.1"/>
    <property type="molecule type" value="Genomic_DNA"/>
</dbReference>
<keyword evidence="3" id="KW-1185">Reference proteome</keyword>
<keyword evidence="1" id="KW-1133">Transmembrane helix</keyword>
<keyword evidence="1" id="KW-0472">Membrane</keyword>
<feature type="transmembrane region" description="Helical" evidence="1">
    <location>
        <begin position="56"/>
        <end position="74"/>
    </location>
</feature>
<gene>
    <name evidence="2" type="ORF">GCM10007938_02120</name>
</gene>
<evidence type="ECO:0000256" key="1">
    <source>
        <dbReference type="SAM" id="Phobius"/>
    </source>
</evidence>
<dbReference type="Proteomes" id="UP001157138">
    <property type="component" value="Unassembled WGS sequence"/>
</dbReference>
<accession>A0ABQ6EUM5</accession>
<feature type="transmembrane region" description="Helical" evidence="1">
    <location>
        <begin position="86"/>
        <end position="104"/>
    </location>
</feature>